<protein>
    <submittedName>
        <fullName evidence="2">Peptidase</fullName>
    </submittedName>
</protein>
<feature type="transmembrane region" description="Helical" evidence="1">
    <location>
        <begin position="60"/>
        <end position="83"/>
    </location>
</feature>
<name>A0ABV4Y0J5_9CYAN</name>
<evidence type="ECO:0000313" key="3">
    <source>
        <dbReference type="Proteomes" id="UP001576784"/>
    </source>
</evidence>
<keyword evidence="1" id="KW-0472">Membrane</keyword>
<comment type="caution">
    <text evidence="2">The sequence shown here is derived from an EMBL/GenBank/DDBJ whole genome shotgun (WGS) entry which is preliminary data.</text>
</comment>
<keyword evidence="1" id="KW-0812">Transmembrane</keyword>
<reference evidence="2 3" key="1">
    <citation type="submission" date="2024-09" db="EMBL/GenBank/DDBJ databases">
        <title>Floridaenema gen nov. (Aerosakkonemataceae, Aerosakkonematales ord. nov., Cyanobacteria) from benthic tropical and subtropical fresh waters, with the description of four new species.</title>
        <authorList>
            <person name="Moretto J.A."/>
            <person name="Berthold D.E."/>
            <person name="Lefler F.W."/>
            <person name="Huang I.-S."/>
            <person name="Laughinghouse H. IV."/>
        </authorList>
    </citation>
    <scope>NUCLEOTIDE SEQUENCE [LARGE SCALE GENOMIC DNA]</scope>
    <source>
        <strain evidence="2 3">BLCC-F50</strain>
    </source>
</reference>
<evidence type="ECO:0000313" key="2">
    <source>
        <dbReference type="EMBL" id="MFB2897524.1"/>
    </source>
</evidence>
<organism evidence="2 3">
    <name type="scientific">Floridaenema flaviceps BLCC-F50</name>
    <dbReference type="NCBI Taxonomy" id="3153642"/>
    <lineage>
        <taxon>Bacteria</taxon>
        <taxon>Bacillati</taxon>
        <taxon>Cyanobacteriota</taxon>
        <taxon>Cyanophyceae</taxon>
        <taxon>Oscillatoriophycideae</taxon>
        <taxon>Aerosakkonematales</taxon>
        <taxon>Aerosakkonemataceae</taxon>
        <taxon>Floridanema</taxon>
        <taxon>Floridanema flaviceps</taxon>
    </lineage>
</organism>
<proteinExistence type="predicted"/>
<feature type="transmembrane region" description="Helical" evidence="1">
    <location>
        <begin position="12"/>
        <end position="33"/>
    </location>
</feature>
<dbReference type="RefSeq" id="WP_413267136.1">
    <property type="nucleotide sequence ID" value="NZ_JBHFNR010000256.1"/>
</dbReference>
<dbReference type="EMBL" id="JBHFNR010000256">
    <property type="protein sequence ID" value="MFB2897524.1"/>
    <property type="molecule type" value="Genomic_DNA"/>
</dbReference>
<evidence type="ECO:0000256" key="1">
    <source>
        <dbReference type="SAM" id="Phobius"/>
    </source>
</evidence>
<keyword evidence="1" id="KW-1133">Transmembrane helix</keyword>
<dbReference type="Proteomes" id="UP001576784">
    <property type="component" value="Unassembled WGS sequence"/>
</dbReference>
<gene>
    <name evidence="2" type="ORF">ACE1CI_31790</name>
</gene>
<accession>A0ABV4Y0J5</accession>
<sequence>MNRVFRKYHRQIAIAAALPLILTVISGLGYTIFDEWFEQEEISTFLLQVHTLRIIHLEKIFPLLNGLALIALLGTGLSMTSLFNKRRPSDNSSN</sequence>
<keyword evidence="3" id="KW-1185">Reference proteome</keyword>